<dbReference type="Pfam" id="PF00497">
    <property type="entry name" value="SBP_bac_3"/>
    <property type="match status" value="1"/>
</dbReference>
<reference evidence="3" key="1">
    <citation type="submission" date="2007-07" db="EMBL/GenBank/DDBJ databases">
        <title>PCAP assembly of the Caenorhabditis remanei genome.</title>
        <authorList>
            <consortium name="The Caenorhabditis remanei Sequencing Consortium"/>
            <person name="Wilson R.K."/>
        </authorList>
    </citation>
    <scope>NUCLEOTIDE SEQUENCE [LARGE SCALE GENOMIC DNA]</scope>
    <source>
        <strain evidence="3">PB4641</strain>
    </source>
</reference>
<feature type="transmembrane region" description="Helical" evidence="1">
    <location>
        <begin position="410"/>
        <end position="434"/>
    </location>
</feature>
<dbReference type="InParanoid" id="E3M4S1"/>
<name>E3M4S1_CAERE</name>
<evidence type="ECO:0000313" key="3">
    <source>
        <dbReference type="EMBL" id="EFO91383.1"/>
    </source>
</evidence>
<keyword evidence="1" id="KW-0472">Membrane</keyword>
<evidence type="ECO:0000256" key="1">
    <source>
        <dbReference type="SAM" id="Phobius"/>
    </source>
</evidence>
<dbReference type="PANTHER" id="PTHR22714:SF5">
    <property type="entry name" value="PBPE DOMAIN-CONTAINING PROTEIN"/>
    <property type="match status" value="1"/>
</dbReference>
<proteinExistence type="predicted"/>
<feature type="domain" description="Solute-binding protein family 3/N-terminal" evidence="2">
    <location>
        <begin position="9"/>
        <end position="173"/>
    </location>
</feature>
<organism evidence="4">
    <name type="scientific">Caenorhabditis remanei</name>
    <name type="common">Caenorhabditis vulgaris</name>
    <dbReference type="NCBI Taxonomy" id="31234"/>
    <lineage>
        <taxon>Eukaryota</taxon>
        <taxon>Metazoa</taxon>
        <taxon>Ecdysozoa</taxon>
        <taxon>Nematoda</taxon>
        <taxon>Chromadorea</taxon>
        <taxon>Rhabditida</taxon>
        <taxon>Rhabditina</taxon>
        <taxon>Rhabditomorpha</taxon>
        <taxon>Rhabditoidea</taxon>
        <taxon>Rhabditidae</taxon>
        <taxon>Peloderinae</taxon>
        <taxon>Caenorhabditis</taxon>
    </lineage>
</organism>
<protein>
    <recommendedName>
        <fullName evidence="2">Solute-binding protein family 3/N-terminal domain-containing protein</fullName>
    </recommendedName>
</protein>
<dbReference type="HOGENOM" id="CLU_055513_0_0_1"/>
<dbReference type="InterPro" id="IPR040128">
    <property type="entry name" value="T25E4.2-like"/>
</dbReference>
<dbReference type="STRING" id="31234.E3M4S1"/>
<dbReference type="EMBL" id="DS268424">
    <property type="protein sequence ID" value="EFO91383.1"/>
    <property type="molecule type" value="Genomic_DNA"/>
</dbReference>
<dbReference type="OMA" id="IWLLAWF"/>
<dbReference type="Gene3D" id="1.10.287.70">
    <property type="match status" value="1"/>
</dbReference>
<accession>E3M4S1</accession>
<keyword evidence="1" id="KW-0812">Transmembrane</keyword>
<evidence type="ECO:0000313" key="4">
    <source>
        <dbReference type="Proteomes" id="UP000008281"/>
    </source>
</evidence>
<dbReference type="OrthoDB" id="5834211at2759"/>
<feature type="transmembrane region" description="Helical" evidence="1">
    <location>
        <begin position="211"/>
        <end position="229"/>
    </location>
</feature>
<evidence type="ECO:0000259" key="2">
    <source>
        <dbReference type="Pfam" id="PF00497"/>
    </source>
</evidence>
<dbReference type="Proteomes" id="UP000008281">
    <property type="component" value="Unassembled WGS sequence"/>
</dbReference>
<dbReference type="eggNOG" id="KOG1052">
    <property type="taxonomic scope" value="Eukaryota"/>
</dbReference>
<keyword evidence="1" id="KW-1133">Transmembrane helix</keyword>
<dbReference type="SUPFAM" id="SSF53850">
    <property type="entry name" value="Periplasmic binding protein-like II"/>
    <property type="match status" value="1"/>
</dbReference>
<dbReference type="PANTHER" id="PTHR22714">
    <property type="entry name" value="PROTEIN CBG02446-RELATED"/>
    <property type="match status" value="1"/>
</dbReference>
<feature type="transmembrane region" description="Helical" evidence="1">
    <location>
        <begin position="129"/>
        <end position="151"/>
    </location>
</feature>
<dbReference type="InterPro" id="IPR001638">
    <property type="entry name" value="Solute-binding_3/MltF_N"/>
</dbReference>
<gene>
    <name evidence="3" type="ORF">CRE_11967</name>
</gene>
<dbReference type="Gene3D" id="3.40.190.10">
    <property type="entry name" value="Periplasmic binding protein-like II"/>
    <property type="match status" value="1"/>
</dbReference>
<dbReference type="AlphaFoldDB" id="E3M4S1"/>
<sequence length="473" mass="55041">MSGIHPHLKIGVDSSLNNKGSTFKIGHQVGLEIEQCQTLMKALKWTYEFVQYNNEIGHVLENGTATGMLGDIQKGRIDMACGRFRMTPDRAHILTFTYPTQFEVNQVYLITDPQKSEDVGFLFRPFSTIVWFLLTLTILIVSIIFFILRFVEFKSRKEKESLYTCIQNSIFQVLRSTFNLEIQVKNKSTFFAFHVFFRLITDKKFRKTRNLFSAIWLLAWFHVFIDFYTSELSGMMVVSDKKQMPFEDFYGLIEQLRKGSYRLFTPSSDRIPECPREISPSKCISIFSEILSKHPPEYGDVTQLNDRDFVSSQKVPLVGFGWYPAQRISSKYSIWTQELFHSDVLLIRDFPVCPAAYIVRPTFPYLDELNKMIIKILPAFSTIDNHYTPAYPQLSLIEKPSKSSFTLNQLSSIFVIHLLGTFISSLLLIIEIVMSEQRIPTVLMFIFRKSNQSKDYEQHLCRHITRIEGENER</sequence>
<keyword evidence="4" id="KW-1185">Reference proteome</keyword>